<evidence type="ECO:0000256" key="2">
    <source>
        <dbReference type="ARBA" id="ARBA00022448"/>
    </source>
</evidence>
<dbReference type="PANTHER" id="PTHR48017">
    <property type="entry name" value="OS05G0424000 PROTEIN-RELATED"/>
    <property type="match status" value="1"/>
</dbReference>
<dbReference type="Pfam" id="PF01490">
    <property type="entry name" value="Aa_trans"/>
    <property type="match status" value="1"/>
</dbReference>
<feature type="transmembrane region" description="Helical" evidence="8">
    <location>
        <begin position="55"/>
        <end position="78"/>
    </location>
</feature>
<sequence length="318" mass="34529">MGEEEEDNQLSPLLPSSSTSSVKRTGTVWTAVAHIITGVIGAGVLSLAWSTAQLGWIAGPISVLVFAAITLVSTYILCDCYMYPHPHYGPNRLRSYMDAVLFYLGEKNHKVCGVILMETLYGSTLAYVITSASSIKAIQKSNCYHREGHNAPCSYEDTSSMLLFGAVQVVMSQIPDFHNMKWLSMLAAIMSFAYSFIGFGLGLAQVIKNGTIKGSINGVPTANIADKLWLVFQALGDIAFAYPYSGIVLEIQIFGQPVFAFAERWFINSLCRINNSHCNDVPILQPGFGSAGGFELLAFGYLFSSGNAHCAEEDSILD</sequence>
<keyword evidence="3 8" id="KW-0812">Transmembrane</keyword>
<keyword evidence="6 8" id="KW-0472">Membrane</keyword>
<accession>A0A7J8T2Q8</accession>
<evidence type="ECO:0000256" key="6">
    <source>
        <dbReference type="ARBA" id="ARBA00023136"/>
    </source>
</evidence>
<organism evidence="10 11">
    <name type="scientific">Gossypium davidsonii</name>
    <name type="common">Davidson's cotton</name>
    <name type="synonym">Gossypium klotzschianum subsp. davidsonii</name>
    <dbReference type="NCBI Taxonomy" id="34287"/>
    <lineage>
        <taxon>Eukaryota</taxon>
        <taxon>Viridiplantae</taxon>
        <taxon>Streptophyta</taxon>
        <taxon>Embryophyta</taxon>
        <taxon>Tracheophyta</taxon>
        <taxon>Spermatophyta</taxon>
        <taxon>Magnoliopsida</taxon>
        <taxon>eudicotyledons</taxon>
        <taxon>Gunneridae</taxon>
        <taxon>Pentapetalae</taxon>
        <taxon>rosids</taxon>
        <taxon>malvids</taxon>
        <taxon>Malvales</taxon>
        <taxon>Malvaceae</taxon>
        <taxon>Malvoideae</taxon>
        <taxon>Gossypium</taxon>
    </lineage>
</organism>
<feature type="domain" description="Amino acid transporter transmembrane" evidence="9">
    <location>
        <begin position="24"/>
        <end position="252"/>
    </location>
</feature>
<evidence type="ECO:0000313" key="10">
    <source>
        <dbReference type="EMBL" id="MBA0632483.1"/>
    </source>
</evidence>
<keyword evidence="5 8" id="KW-1133">Transmembrane helix</keyword>
<evidence type="ECO:0000256" key="7">
    <source>
        <dbReference type="SAM" id="MobiDB-lite"/>
    </source>
</evidence>
<comment type="subcellular location">
    <subcellularLocation>
        <location evidence="1">Membrane</location>
    </subcellularLocation>
</comment>
<proteinExistence type="predicted"/>
<dbReference type="Proteomes" id="UP000593561">
    <property type="component" value="Unassembled WGS sequence"/>
</dbReference>
<gene>
    <name evidence="10" type="ORF">Godav_001213</name>
</gene>
<protein>
    <recommendedName>
        <fullName evidence="9">Amino acid transporter transmembrane domain-containing protein</fullName>
    </recommendedName>
</protein>
<evidence type="ECO:0000256" key="5">
    <source>
        <dbReference type="ARBA" id="ARBA00022989"/>
    </source>
</evidence>
<evidence type="ECO:0000256" key="1">
    <source>
        <dbReference type="ARBA" id="ARBA00004370"/>
    </source>
</evidence>
<comment type="caution">
    <text evidence="10">The sequence shown here is derived from an EMBL/GenBank/DDBJ whole genome shotgun (WGS) entry which is preliminary data.</text>
</comment>
<feature type="transmembrane region" description="Helical" evidence="8">
    <location>
        <begin position="182"/>
        <end position="207"/>
    </location>
</feature>
<dbReference type="EMBL" id="JABFAC010000013">
    <property type="protein sequence ID" value="MBA0632483.1"/>
    <property type="molecule type" value="Genomic_DNA"/>
</dbReference>
<feature type="region of interest" description="Disordered" evidence="7">
    <location>
        <begin position="1"/>
        <end position="21"/>
    </location>
</feature>
<evidence type="ECO:0000256" key="8">
    <source>
        <dbReference type="SAM" id="Phobius"/>
    </source>
</evidence>
<evidence type="ECO:0000256" key="4">
    <source>
        <dbReference type="ARBA" id="ARBA00022970"/>
    </source>
</evidence>
<name>A0A7J8T2Q8_GOSDV</name>
<reference evidence="10 11" key="1">
    <citation type="journal article" date="2019" name="Genome Biol. Evol.">
        <title>Insights into the evolution of the New World diploid cottons (Gossypium, subgenus Houzingenia) based on genome sequencing.</title>
        <authorList>
            <person name="Grover C.E."/>
            <person name="Arick M.A. 2nd"/>
            <person name="Thrash A."/>
            <person name="Conover J.L."/>
            <person name="Sanders W.S."/>
            <person name="Peterson D.G."/>
            <person name="Frelichowski J.E."/>
            <person name="Scheffler J.A."/>
            <person name="Scheffler B.E."/>
            <person name="Wendel J.F."/>
        </authorList>
    </citation>
    <scope>NUCLEOTIDE SEQUENCE [LARGE SCALE GENOMIC DNA]</scope>
    <source>
        <strain evidence="10">27</strain>
        <tissue evidence="10">Leaf</tissue>
    </source>
</reference>
<dbReference type="InterPro" id="IPR013057">
    <property type="entry name" value="AA_transpt_TM"/>
</dbReference>
<feature type="transmembrane region" description="Helical" evidence="8">
    <location>
        <begin position="28"/>
        <end position="49"/>
    </location>
</feature>
<keyword evidence="2" id="KW-0813">Transport</keyword>
<evidence type="ECO:0000256" key="3">
    <source>
        <dbReference type="ARBA" id="ARBA00022692"/>
    </source>
</evidence>
<evidence type="ECO:0000259" key="9">
    <source>
        <dbReference type="Pfam" id="PF01490"/>
    </source>
</evidence>
<evidence type="ECO:0000313" key="11">
    <source>
        <dbReference type="Proteomes" id="UP000593561"/>
    </source>
</evidence>
<keyword evidence="4" id="KW-0029">Amino-acid transport</keyword>
<dbReference type="AlphaFoldDB" id="A0A7J8T2Q8"/>
<keyword evidence="11" id="KW-1185">Reference proteome</keyword>
<feature type="compositionally biased region" description="Low complexity" evidence="7">
    <location>
        <begin position="10"/>
        <end position="21"/>
    </location>
</feature>
<dbReference type="GO" id="GO:0006865">
    <property type="term" value="P:amino acid transport"/>
    <property type="evidence" value="ECO:0007669"/>
    <property type="project" value="UniProtKB-KW"/>
</dbReference>
<dbReference type="GO" id="GO:0016020">
    <property type="term" value="C:membrane"/>
    <property type="evidence" value="ECO:0007669"/>
    <property type="project" value="UniProtKB-SubCell"/>
</dbReference>